<feature type="transmembrane region" description="Helical" evidence="5">
    <location>
        <begin position="376"/>
        <end position="398"/>
    </location>
</feature>
<dbReference type="PROSITE" id="PS50850">
    <property type="entry name" value="MFS"/>
    <property type="match status" value="1"/>
</dbReference>
<dbReference type="WBParaSite" id="TCLT_0001033201-mRNA-1">
    <property type="protein sequence ID" value="TCLT_0001033201-mRNA-1"/>
    <property type="gene ID" value="TCLT_0001033201"/>
</dbReference>
<dbReference type="AlphaFoldDB" id="A0A0N5DAX0"/>
<evidence type="ECO:0000313" key="7">
    <source>
        <dbReference type="EMBL" id="VDN08007.1"/>
    </source>
</evidence>
<feature type="transmembrane region" description="Helical" evidence="5">
    <location>
        <begin position="204"/>
        <end position="224"/>
    </location>
</feature>
<reference evidence="7 8" key="2">
    <citation type="submission" date="2018-11" db="EMBL/GenBank/DDBJ databases">
        <authorList>
            <consortium name="Pathogen Informatics"/>
        </authorList>
    </citation>
    <scope>NUCLEOTIDE SEQUENCE [LARGE SCALE GENOMIC DNA]</scope>
</reference>
<feature type="transmembrane region" description="Helical" evidence="5">
    <location>
        <begin position="342"/>
        <end position="364"/>
    </location>
</feature>
<keyword evidence="4 5" id="KW-0472">Membrane</keyword>
<evidence type="ECO:0000256" key="5">
    <source>
        <dbReference type="SAM" id="Phobius"/>
    </source>
</evidence>
<sequence>MTVQRSTTEKDCVDICEEKKVSLSISTDGSTVQLDPEKLLNAFGKYGKHQMRSYILLAITALFYSSHILIMGFITQIPPFRCSFTQLNISEQKSYQMLDSCNVLEHETGNILQCLNVYNSKYIYEEKAPFSTLISEFNLVCNDEHWAEHGSSLFMLGKFSGLFIPLVTQLSDLYGRRKVLLFTMWISSITAFACSLAPTILTFLIFRTILGITISGAFTVVWILCCELVAVEFRSLIPIAFTVTWVLGILIVGILRIWILSWRWLYFVLSLPSLLTISYHWFVPESPYWLIGHNLQKDIELYIKEVSHCNKVCIDVRKCESNFQQRENDKSRTIIDIFRNKVALFHLCVQCYVMMAMNLSYLTMALMSVTLSEDTFSGYFLSGFSELPGGLLAVLLLQKFGRRPVSAWSFLMQSVFQILALLFRDFKELQIGFAIIARFLNSVIWVSQPLLLAEMSPTTVRNTFYGFVQTFAVIGSISASYLSILKSASAQTPAAIVAGASFIAALLMLTAPETKNRSMPEDLNQLDPGCFLRLLGCGYQKKHRGSITPDDEQEATSLFTFSHCQQTLTFTSS</sequence>
<dbReference type="STRING" id="103827.A0A0N5DAX0"/>
<comment type="subcellular location">
    <subcellularLocation>
        <location evidence="1">Membrane</location>
        <topology evidence="1">Multi-pass membrane protein</topology>
    </subcellularLocation>
</comment>
<dbReference type="SUPFAM" id="SSF103473">
    <property type="entry name" value="MFS general substrate transporter"/>
    <property type="match status" value="1"/>
</dbReference>
<feature type="domain" description="Major facilitator superfamily (MFS) profile" evidence="6">
    <location>
        <begin position="102"/>
        <end position="516"/>
    </location>
</feature>
<dbReference type="GO" id="GO:0016020">
    <property type="term" value="C:membrane"/>
    <property type="evidence" value="ECO:0007669"/>
    <property type="project" value="UniProtKB-SubCell"/>
</dbReference>
<reference evidence="9" key="1">
    <citation type="submission" date="2017-02" db="UniProtKB">
        <authorList>
            <consortium name="WormBaseParasite"/>
        </authorList>
    </citation>
    <scope>IDENTIFICATION</scope>
</reference>
<dbReference type="Pfam" id="PF00083">
    <property type="entry name" value="Sugar_tr"/>
    <property type="match status" value="1"/>
</dbReference>
<evidence type="ECO:0000256" key="3">
    <source>
        <dbReference type="ARBA" id="ARBA00022989"/>
    </source>
</evidence>
<name>A0A0N5DAX0_THECL</name>
<dbReference type="PANTHER" id="PTHR24064">
    <property type="entry name" value="SOLUTE CARRIER FAMILY 22 MEMBER"/>
    <property type="match status" value="1"/>
</dbReference>
<organism evidence="9">
    <name type="scientific">Thelazia callipaeda</name>
    <name type="common">Oriental eyeworm</name>
    <name type="synonym">Parasitic nematode</name>
    <dbReference type="NCBI Taxonomy" id="103827"/>
    <lineage>
        <taxon>Eukaryota</taxon>
        <taxon>Metazoa</taxon>
        <taxon>Ecdysozoa</taxon>
        <taxon>Nematoda</taxon>
        <taxon>Chromadorea</taxon>
        <taxon>Rhabditida</taxon>
        <taxon>Spirurina</taxon>
        <taxon>Spiruromorpha</taxon>
        <taxon>Thelazioidea</taxon>
        <taxon>Thelaziidae</taxon>
        <taxon>Thelazia</taxon>
    </lineage>
</organism>
<evidence type="ECO:0000313" key="9">
    <source>
        <dbReference type="WBParaSite" id="TCLT_0001033201-mRNA-1"/>
    </source>
</evidence>
<dbReference type="InterPro" id="IPR020846">
    <property type="entry name" value="MFS_dom"/>
</dbReference>
<feature type="transmembrane region" description="Helical" evidence="5">
    <location>
        <begin position="179"/>
        <end position="198"/>
    </location>
</feature>
<dbReference type="GO" id="GO:0022857">
    <property type="term" value="F:transmembrane transporter activity"/>
    <property type="evidence" value="ECO:0007669"/>
    <property type="project" value="InterPro"/>
</dbReference>
<dbReference type="InterPro" id="IPR005828">
    <property type="entry name" value="MFS_sugar_transport-like"/>
</dbReference>
<evidence type="ECO:0000259" key="6">
    <source>
        <dbReference type="PROSITE" id="PS50850"/>
    </source>
</evidence>
<dbReference type="InterPro" id="IPR036259">
    <property type="entry name" value="MFS_trans_sf"/>
</dbReference>
<keyword evidence="2 5" id="KW-0812">Transmembrane</keyword>
<dbReference type="Gene3D" id="1.20.1250.20">
    <property type="entry name" value="MFS general substrate transporter like domains"/>
    <property type="match status" value="1"/>
</dbReference>
<keyword evidence="8" id="KW-1185">Reference proteome</keyword>
<feature type="transmembrane region" description="Helical" evidence="5">
    <location>
        <begin position="236"/>
        <end position="258"/>
    </location>
</feature>
<proteinExistence type="predicted"/>
<accession>A0A0N5DAX0</accession>
<dbReference type="OrthoDB" id="3936150at2759"/>
<feature type="transmembrane region" description="Helical" evidence="5">
    <location>
        <begin position="54"/>
        <end position="74"/>
    </location>
</feature>
<feature type="transmembrane region" description="Helical" evidence="5">
    <location>
        <begin position="464"/>
        <end position="484"/>
    </location>
</feature>
<evidence type="ECO:0000313" key="8">
    <source>
        <dbReference type="Proteomes" id="UP000276776"/>
    </source>
</evidence>
<feature type="transmembrane region" description="Helical" evidence="5">
    <location>
        <begin position="429"/>
        <end position="452"/>
    </location>
</feature>
<feature type="transmembrane region" description="Helical" evidence="5">
    <location>
        <begin position="405"/>
        <end position="423"/>
    </location>
</feature>
<keyword evidence="3 5" id="KW-1133">Transmembrane helix</keyword>
<feature type="transmembrane region" description="Helical" evidence="5">
    <location>
        <begin position="149"/>
        <end position="167"/>
    </location>
</feature>
<evidence type="ECO:0000256" key="1">
    <source>
        <dbReference type="ARBA" id="ARBA00004141"/>
    </source>
</evidence>
<dbReference type="EMBL" id="UYYF01005055">
    <property type="protein sequence ID" value="VDN08007.1"/>
    <property type="molecule type" value="Genomic_DNA"/>
</dbReference>
<dbReference type="Proteomes" id="UP000276776">
    <property type="component" value="Unassembled WGS sequence"/>
</dbReference>
<dbReference type="OMA" id="YWFTPES"/>
<evidence type="ECO:0000256" key="4">
    <source>
        <dbReference type="ARBA" id="ARBA00023136"/>
    </source>
</evidence>
<protein>
    <submittedName>
        <fullName evidence="9">MFS domain-containing protein</fullName>
    </submittedName>
</protein>
<evidence type="ECO:0000256" key="2">
    <source>
        <dbReference type="ARBA" id="ARBA00022692"/>
    </source>
</evidence>
<gene>
    <name evidence="7" type="ORF">TCLT_LOCUS10321</name>
</gene>
<feature type="transmembrane region" description="Helical" evidence="5">
    <location>
        <begin position="490"/>
        <end position="509"/>
    </location>
</feature>
<feature type="transmembrane region" description="Helical" evidence="5">
    <location>
        <begin position="264"/>
        <end position="283"/>
    </location>
</feature>